<reference evidence="2 3" key="1">
    <citation type="journal article" date="2020" name="ISME J.">
        <title>Uncovering the hidden diversity of litter-decomposition mechanisms in mushroom-forming fungi.</title>
        <authorList>
            <person name="Floudas D."/>
            <person name="Bentzer J."/>
            <person name="Ahren D."/>
            <person name="Johansson T."/>
            <person name="Persson P."/>
            <person name="Tunlid A."/>
        </authorList>
    </citation>
    <scope>NUCLEOTIDE SEQUENCE [LARGE SCALE GENOMIC DNA]</scope>
    <source>
        <strain evidence="2 3">CBS 406.79</strain>
    </source>
</reference>
<keyword evidence="1" id="KW-0472">Membrane</keyword>
<dbReference type="AlphaFoldDB" id="A0A8H5HTJ1"/>
<comment type="caution">
    <text evidence="2">The sequence shown here is derived from an EMBL/GenBank/DDBJ whole genome shotgun (WGS) entry which is preliminary data.</text>
</comment>
<dbReference type="Proteomes" id="UP000518752">
    <property type="component" value="Unassembled WGS sequence"/>
</dbReference>
<dbReference type="EMBL" id="JAACJN010000023">
    <property type="protein sequence ID" value="KAF5389200.1"/>
    <property type="molecule type" value="Genomic_DNA"/>
</dbReference>
<gene>
    <name evidence="2" type="ORF">D9757_003384</name>
</gene>
<evidence type="ECO:0000256" key="1">
    <source>
        <dbReference type="SAM" id="Phobius"/>
    </source>
</evidence>
<sequence length="168" mass="18492">MSLRTAVILKISHMGWPLSATAMAGVTPTPEVTINEYDKQEVTSFSVHWFRSTIFQILVVGGVFFCAPGMYNALSSLGAGGLATPFYANATAAAGYVFMAFFCFVGGIIVSKIGVKAALLVKTHFFAVFKPWLTANNPDLQHRRYNLRRKPISELKEWHTMVLDVGQV</sequence>
<keyword evidence="3" id="KW-1185">Reference proteome</keyword>
<name>A0A8H5HTJ1_9AGAR</name>
<keyword evidence="1" id="KW-1133">Transmembrane helix</keyword>
<organism evidence="2 3">
    <name type="scientific">Collybiopsis confluens</name>
    <dbReference type="NCBI Taxonomy" id="2823264"/>
    <lineage>
        <taxon>Eukaryota</taxon>
        <taxon>Fungi</taxon>
        <taxon>Dikarya</taxon>
        <taxon>Basidiomycota</taxon>
        <taxon>Agaricomycotina</taxon>
        <taxon>Agaricomycetes</taxon>
        <taxon>Agaricomycetidae</taxon>
        <taxon>Agaricales</taxon>
        <taxon>Marasmiineae</taxon>
        <taxon>Omphalotaceae</taxon>
        <taxon>Collybiopsis</taxon>
    </lineage>
</organism>
<proteinExistence type="predicted"/>
<protein>
    <submittedName>
        <fullName evidence="2">Uncharacterized protein</fullName>
    </submittedName>
</protein>
<keyword evidence="1" id="KW-0812">Transmembrane</keyword>
<evidence type="ECO:0000313" key="3">
    <source>
        <dbReference type="Proteomes" id="UP000518752"/>
    </source>
</evidence>
<accession>A0A8H5HTJ1</accession>
<evidence type="ECO:0000313" key="2">
    <source>
        <dbReference type="EMBL" id="KAF5389200.1"/>
    </source>
</evidence>
<dbReference type="OrthoDB" id="196103at2759"/>
<feature type="transmembrane region" description="Helical" evidence="1">
    <location>
        <begin position="54"/>
        <end position="74"/>
    </location>
</feature>
<feature type="transmembrane region" description="Helical" evidence="1">
    <location>
        <begin position="86"/>
        <end position="110"/>
    </location>
</feature>